<feature type="transmembrane region" description="Helical" evidence="14">
    <location>
        <begin position="312"/>
        <end position="332"/>
    </location>
</feature>
<dbReference type="SUPFAM" id="SSF55874">
    <property type="entry name" value="ATPase domain of HSP90 chaperone/DNA topoisomerase II/histidine kinase"/>
    <property type="match status" value="1"/>
</dbReference>
<keyword evidence="12" id="KW-0902">Two-component regulatory system</keyword>
<gene>
    <name evidence="17" type="ORF">L323_04610</name>
</gene>
<keyword evidence="10" id="KW-0067">ATP-binding</keyword>
<dbReference type="Gene3D" id="1.10.287.130">
    <property type="match status" value="1"/>
</dbReference>
<organism evidence="17 18">
    <name type="scientific">Ruminiclostridium papyrosolvens C7</name>
    <dbReference type="NCBI Taxonomy" id="1330534"/>
    <lineage>
        <taxon>Bacteria</taxon>
        <taxon>Bacillati</taxon>
        <taxon>Bacillota</taxon>
        <taxon>Clostridia</taxon>
        <taxon>Eubacteriales</taxon>
        <taxon>Oscillospiraceae</taxon>
        <taxon>Ruminiclostridium</taxon>
    </lineage>
</organism>
<dbReference type="InterPro" id="IPR003661">
    <property type="entry name" value="HisK_dim/P_dom"/>
</dbReference>
<comment type="catalytic activity">
    <reaction evidence="1">
        <text>ATP + protein L-histidine = ADP + protein N-phospho-L-histidine.</text>
        <dbReference type="EC" id="2.7.13.3"/>
    </reaction>
</comment>
<evidence type="ECO:0000256" key="10">
    <source>
        <dbReference type="ARBA" id="ARBA00022840"/>
    </source>
</evidence>
<feature type="domain" description="Histidine kinase" evidence="15">
    <location>
        <begin position="531"/>
        <end position="745"/>
    </location>
</feature>
<dbReference type="Pfam" id="PF02518">
    <property type="entry name" value="HATPase_c"/>
    <property type="match status" value="1"/>
</dbReference>
<reference evidence="17 18" key="1">
    <citation type="journal article" date="2013" name="Genome Announc.">
        <title>Draft Genome Sequence of the Cellulolytic Bacterium Clostridium papyrosolvens C7 (ATCC 700395).</title>
        <authorList>
            <person name="Zepeda V."/>
            <person name="Dassa B."/>
            <person name="Borovok I."/>
            <person name="Lamed R."/>
            <person name="Bayer E.A."/>
            <person name="Cate J.H."/>
        </authorList>
    </citation>
    <scope>NUCLEOTIDE SEQUENCE [LARGE SCALE GENOMIC DNA]</scope>
    <source>
        <strain evidence="17 18">C7</strain>
    </source>
</reference>
<dbReference type="Proteomes" id="UP000016860">
    <property type="component" value="Unassembled WGS sequence"/>
</dbReference>
<dbReference type="SMART" id="SM00304">
    <property type="entry name" value="HAMP"/>
    <property type="match status" value="1"/>
</dbReference>
<protein>
    <recommendedName>
        <fullName evidence="3">histidine kinase</fullName>
        <ecNumber evidence="3">2.7.13.3</ecNumber>
    </recommendedName>
</protein>
<evidence type="ECO:0000256" key="5">
    <source>
        <dbReference type="ARBA" id="ARBA00022553"/>
    </source>
</evidence>
<feature type="transmembrane region" description="Helical" evidence="14">
    <location>
        <begin position="416"/>
        <end position="439"/>
    </location>
</feature>
<dbReference type="PROSITE" id="PS50885">
    <property type="entry name" value="HAMP"/>
    <property type="match status" value="1"/>
</dbReference>
<evidence type="ECO:0000259" key="15">
    <source>
        <dbReference type="PROSITE" id="PS50109"/>
    </source>
</evidence>
<dbReference type="CDD" id="cd00082">
    <property type="entry name" value="HisKA"/>
    <property type="match status" value="1"/>
</dbReference>
<proteinExistence type="predicted"/>
<dbReference type="SMART" id="SM00388">
    <property type="entry name" value="HisKA"/>
    <property type="match status" value="1"/>
</dbReference>
<evidence type="ECO:0000256" key="7">
    <source>
        <dbReference type="ARBA" id="ARBA00022692"/>
    </source>
</evidence>
<feature type="transmembrane region" description="Helical" evidence="14">
    <location>
        <begin position="445"/>
        <end position="464"/>
    </location>
</feature>
<dbReference type="InterPro" id="IPR003660">
    <property type="entry name" value="HAMP_dom"/>
</dbReference>
<evidence type="ECO:0000256" key="2">
    <source>
        <dbReference type="ARBA" id="ARBA00004651"/>
    </source>
</evidence>
<keyword evidence="11 14" id="KW-1133">Transmembrane helix</keyword>
<evidence type="ECO:0000313" key="17">
    <source>
        <dbReference type="EMBL" id="EPR13468.1"/>
    </source>
</evidence>
<name>U4R4Z6_9FIRM</name>
<dbReference type="SUPFAM" id="SSF47384">
    <property type="entry name" value="Homodimeric domain of signal transducing histidine kinase"/>
    <property type="match status" value="1"/>
</dbReference>
<feature type="transmembrane region" description="Helical" evidence="14">
    <location>
        <begin position="273"/>
        <end position="292"/>
    </location>
</feature>
<dbReference type="InterPro" id="IPR050398">
    <property type="entry name" value="HssS/ArlS-like"/>
</dbReference>
<dbReference type="InterPro" id="IPR036097">
    <property type="entry name" value="HisK_dim/P_sf"/>
</dbReference>
<evidence type="ECO:0000256" key="6">
    <source>
        <dbReference type="ARBA" id="ARBA00022679"/>
    </source>
</evidence>
<evidence type="ECO:0000256" key="14">
    <source>
        <dbReference type="SAM" id="Phobius"/>
    </source>
</evidence>
<dbReference type="STRING" id="1330534.L323_04610"/>
<feature type="domain" description="HAMP" evidence="16">
    <location>
        <begin position="464"/>
        <end position="516"/>
    </location>
</feature>
<keyword evidence="9 17" id="KW-0418">Kinase</keyword>
<keyword evidence="8" id="KW-0547">Nucleotide-binding</keyword>
<evidence type="ECO:0000259" key="16">
    <source>
        <dbReference type="PROSITE" id="PS50885"/>
    </source>
</evidence>
<dbReference type="PANTHER" id="PTHR45528:SF1">
    <property type="entry name" value="SENSOR HISTIDINE KINASE CPXA"/>
    <property type="match status" value="1"/>
</dbReference>
<dbReference type="SMART" id="SM00387">
    <property type="entry name" value="HATPase_c"/>
    <property type="match status" value="1"/>
</dbReference>
<dbReference type="InterPro" id="IPR003594">
    <property type="entry name" value="HATPase_dom"/>
</dbReference>
<dbReference type="GO" id="GO:0005524">
    <property type="term" value="F:ATP binding"/>
    <property type="evidence" value="ECO:0007669"/>
    <property type="project" value="UniProtKB-KW"/>
</dbReference>
<dbReference type="EC" id="2.7.13.3" evidence="3"/>
<dbReference type="Gene3D" id="3.30.565.10">
    <property type="entry name" value="Histidine kinase-like ATPase, C-terminal domain"/>
    <property type="match status" value="1"/>
</dbReference>
<keyword evidence="13 14" id="KW-0472">Membrane</keyword>
<dbReference type="PROSITE" id="PS50109">
    <property type="entry name" value="HIS_KIN"/>
    <property type="match status" value="1"/>
</dbReference>
<dbReference type="RefSeq" id="WP_020814524.1">
    <property type="nucleotide sequence ID" value="NZ_ATAY01000020.1"/>
</dbReference>
<comment type="caution">
    <text evidence="17">The sequence shown here is derived from an EMBL/GenBank/DDBJ whole genome shotgun (WGS) entry which is preliminary data.</text>
</comment>
<comment type="subcellular location">
    <subcellularLocation>
        <location evidence="2">Cell membrane</location>
        <topology evidence="2">Multi-pass membrane protein</topology>
    </subcellularLocation>
</comment>
<evidence type="ECO:0000256" key="8">
    <source>
        <dbReference type="ARBA" id="ARBA00022741"/>
    </source>
</evidence>
<dbReference type="InterPro" id="IPR005467">
    <property type="entry name" value="His_kinase_dom"/>
</dbReference>
<evidence type="ECO:0000256" key="4">
    <source>
        <dbReference type="ARBA" id="ARBA00022475"/>
    </source>
</evidence>
<dbReference type="GO" id="GO:0005886">
    <property type="term" value="C:plasma membrane"/>
    <property type="evidence" value="ECO:0007669"/>
    <property type="project" value="UniProtKB-SubCell"/>
</dbReference>
<keyword evidence="4" id="KW-1003">Cell membrane</keyword>
<dbReference type="Gene3D" id="6.10.340.10">
    <property type="match status" value="1"/>
</dbReference>
<feature type="transmembrane region" description="Helical" evidence="14">
    <location>
        <begin position="352"/>
        <end position="374"/>
    </location>
</feature>
<keyword evidence="7 14" id="KW-0812">Transmembrane</keyword>
<feature type="transmembrane region" description="Helical" evidence="14">
    <location>
        <begin position="12"/>
        <end position="33"/>
    </location>
</feature>
<dbReference type="Pfam" id="PF00512">
    <property type="entry name" value="HisKA"/>
    <property type="match status" value="1"/>
</dbReference>
<dbReference type="PATRIC" id="fig|1330534.3.peg.924"/>
<evidence type="ECO:0000256" key="13">
    <source>
        <dbReference type="ARBA" id="ARBA00023136"/>
    </source>
</evidence>
<evidence type="ECO:0000256" key="11">
    <source>
        <dbReference type="ARBA" id="ARBA00022989"/>
    </source>
</evidence>
<sequence>MDIKLKKYRYSAWLKTLAVIICVAGMLTAAYGLEKAPYFDTGIQSKDFKKSMYLQGILSETYTLVYDISIKYKNEENIKSGACLDKDVLNHRKNRLISDKQIEINRINDYYRSLLVNYTSEKQDFNDILDSQDEKKPEIQKLLDERKSEVDNLENEYKTKIYDLETGYIKEQLEDYRIKLDTLKATKGIYYAVRTNGVVTLTNNSNYIVADFFNSLPVSFQFKQAGTNKELDEFLYAGNIPSDTVIFLGLSQKRYDAELSVYNQHVREGLTGIKYLLIGILTFLFALSYIIYAAGRSRRKDGILLMPIDYIYLDVALAVLAGIVVICLATVFEYGRYIIYKNSSYYNVNILTVLLGTAISIGTLAGIVFVTMFVRRFKRHEVIKSTLIYKTFLWIKNNFFKKLFEKVLSVYDNSPAALRLILIFGVYAVATLVGVALLFTDSFGILLGLVLIVGINVVAVYFLLKTFKSLKVITEGARRIRSGDQSTNIPPQRITEFKELSETIDSIADGLKHAVSSQVKAERMKAELITNVSHDLKTPLTSIITYVDLLKSEGLSSENSQKYLDIIDKKSQRLKTLTEDLFEAAKASSGSITVNPEEINIVSLINQGLGELSDKIQASGLNFRTIFSSDKLFVIADGKLLWRVIENLISNVFKYAMPNSRVYIETADVNDNIVVSIKNISAYELNIPADELMERFKRGDFSRNSEGSGLGLSIARSLTEIQGGSFSINIDGDLFKATVVIPKAK</sequence>
<evidence type="ECO:0000256" key="3">
    <source>
        <dbReference type="ARBA" id="ARBA00012438"/>
    </source>
</evidence>
<dbReference type="PANTHER" id="PTHR45528">
    <property type="entry name" value="SENSOR HISTIDINE KINASE CPXA"/>
    <property type="match status" value="1"/>
</dbReference>
<evidence type="ECO:0000313" key="18">
    <source>
        <dbReference type="Proteomes" id="UP000016860"/>
    </source>
</evidence>
<evidence type="ECO:0000256" key="12">
    <source>
        <dbReference type="ARBA" id="ARBA00023012"/>
    </source>
</evidence>
<dbReference type="GO" id="GO:0000155">
    <property type="term" value="F:phosphorelay sensor kinase activity"/>
    <property type="evidence" value="ECO:0007669"/>
    <property type="project" value="InterPro"/>
</dbReference>
<dbReference type="CDD" id="cd06225">
    <property type="entry name" value="HAMP"/>
    <property type="match status" value="1"/>
</dbReference>
<accession>U4R4Z6</accession>
<keyword evidence="6" id="KW-0808">Transferase</keyword>
<dbReference type="FunFam" id="1.10.287.130:FF:000001">
    <property type="entry name" value="Two-component sensor histidine kinase"/>
    <property type="match status" value="1"/>
</dbReference>
<evidence type="ECO:0000256" key="1">
    <source>
        <dbReference type="ARBA" id="ARBA00000085"/>
    </source>
</evidence>
<dbReference type="EMBL" id="ATAY01000020">
    <property type="protein sequence ID" value="EPR13468.1"/>
    <property type="molecule type" value="Genomic_DNA"/>
</dbReference>
<dbReference type="OrthoDB" id="9792991at2"/>
<dbReference type="AlphaFoldDB" id="U4R4Z6"/>
<dbReference type="InterPro" id="IPR036890">
    <property type="entry name" value="HATPase_C_sf"/>
</dbReference>
<keyword evidence="5" id="KW-0597">Phosphoprotein</keyword>
<evidence type="ECO:0000256" key="9">
    <source>
        <dbReference type="ARBA" id="ARBA00022777"/>
    </source>
</evidence>